<dbReference type="AlphaFoldDB" id="A0A0F9MP81"/>
<evidence type="ECO:0000313" key="1">
    <source>
        <dbReference type="EMBL" id="KKN09120.1"/>
    </source>
</evidence>
<proteinExistence type="predicted"/>
<dbReference type="EMBL" id="LAZR01004382">
    <property type="protein sequence ID" value="KKN09120.1"/>
    <property type="molecule type" value="Genomic_DNA"/>
</dbReference>
<gene>
    <name evidence="1" type="ORF">LCGC14_1049790</name>
</gene>
<sequence>MLLKQVKTATFSGVKYVVDTEPIDGCCSPPKLSDREPILRVCRPLNTQTGLITLIHEALHACGYRSHETTVDRISKDVGRFLWRLGYRREGNDDDD</sequence>
<comment type="caution">
    <text evidence="1">The sequence shown here is derived from an EMBL/GenBank/DDBJ whole genome shotgun (WGS) entry which is preliminary data.</text>
</comment>
<name>A0A0F9MP81_9ZZZZ</name>
<organism evidence="1">
    <name type="scientific">marine sediment metagenome</name>
    <dbReference type="NCBI Taxonomy" id="412755"/>
    <lineage>
        <taxon>unclassified sequences</taxon>
        <taxon>metagenomes</taxon>
        <taxon>ecological metagenomes</taxon>
    </lineage>
</organism>
<protein>
    <submittedName>
        <fullName evidence="1">Uncharacterized protein</fullName>
    </submittedName>
</protein>
<accession>A0A0F9MP81</accession>
<reference evidence="1" key="1">
    <citation type="journal article" date="2015" name="Nature">
        <title>Complex archaea that bridge the gap between prokaryotes and eukaryotes.</title>
        <authorList>
            <person name="Spang A."/>
            <person name="Saw J.H."/>
            <person name="Jorgensen S.L."/>
            <person name="Zaremba-Niedzwiedzka K."/>
            <person name="Martijn J."/>
            <person name="Lind A.E."/>
            <person name="van Eijk R."/>
            <person name="Schleper C."/>
            <person name="Guy L."/>
            <person name="Ettema T.J."/>
        </authorList>
    </citation>
    <scope>NUCLEOTIDE SEQUENCE</scope>
</reference>